<keyword evidence="8" id="KW-1185">Reference proteome</keyword>
<evidence type="ECO:0000256" key="5">
    <source>
        <dbReference type="ARBA" id="ARBA00023136"/>
    </source>
</evidence>
<keyword evidence="3 6" id="KW-0812">Transmembrane</keyword>
<protein>
    <submittedName>
        <fullName evidence="7">Branched-chain amino acid ABC transporter permease</fullName>
    </submittedName>
</protein>
<proteinExistence type="predicted"/>
<evidence type="ECO:0000256" key="4">
    <source>
        <dbReference type="ARBA" id="ARBA00022989"/>
    </source>
</evidence>
<feature type="transmembrane region" description="Helical" evidence="6">
    <location>
        <begin position="54"/>
        <end position="81"/>
    </location>
</feature>
<evidence type="ECO:0000256" key="3">
    <source>
        <dbReference type="ARBA" id="ARBA00022692"/>
    </source>
</evidence>
<feature type="transmembrane region" description="Helical" evidence="6">
    <location>
        <begin position="23"/>
        <end position="42"/>
    </location>
</feature>
<feature type="transmembrane region" description="Helical" evidence="6">
    <location>
        <begin position="305"/>
        <end position="327"/>
    </location>
</feature>
<dbReference type="RefSeq" id="WP_230512299.1">
    <property type="nucleotide sequence ID" value="NZ_JAJITD010000015.1"/>
</dbReference>
<name>A0ABS8K1E2_9BURK</name>
<evidence type="ECO:0000313" key="7">
    <source>
        <dbReference type="EMBL" id="MCC8395939.1"/>
    </source>
</evidence>
<feature type="transmembrane region" description="Helical" evidence="6">
    <location>
        <begin position="227"/>
        <end position="248"/>
    </location>
</feature>
<keyword evidence="2" id="KW-1003">Cell membrane</keyword>
<dbReference type="PANTHER" id="PTHR30482:SF17">
    <property type="entry name" value="ABC TRANSPORTER ATP-BINDING PROTEIN"/>
    <property type="match status" value="1"/>
</dbReference>
<organism evidence="7 8">
    <name type="scientific">Paraburkholderia sejongensis</name>
    <dbReference type="NCBI Taxonomy" id="2886946"/>
    <lineage>
        <taxon>Bacteria</taxon>
        <taxon>Pseudomonadati</taxon>
        <taxon>Pseudomonadota</taxon>
        <taxon>Betaproteobacteria</taxon>
        <taxon>Burkholderiales</taxon>
        <taxon>Burkholderiaceae</taxon>
        <taxon>Paraburkholderia</taxon>
    </lineage>
</organism>
<sequence>MAKTFLATRPHGSAPGASWPQRLRWPACVAVLVALALVPLLSGGGYTIELLSKVMIVAIFALSLQLLVGCTGMVSLGHAAFFGAGAYTTALLAPEAGAANLLAMLAVSAVVALLLALIIGALVLRTRGIYFIMVTLAFAQMLYYLVHDGKGFGGSDGSYIYFKPVLGVFGWKWLDTANAGHFYWCVLAVLVATVALLQLTMRSRFGHALTGIKHNEQRMTASGYPVFFYKLASFAIGGSLAGIAGSLYAFQYGYVNPELFSWRQSGDVLLMVILGGSGFGGAITGALAFVLLSDWLAELTKHWQLLFGVLIIVAVAGMPHGISGFAATLCARFERGRAARGGSNEGVGPDEESAA</sequence>
<dbReference type="Pfam" id="PF02653">
    <property type="entry name" value="BPD_transp_2"/>
    <property type="match status" value="1"/>
</dbReference>
<comment type="caution">
    <text evidence="7">The sequence shown here is derived from an EMBL/GenBank/DDBJ whole genome shotgun (WGS) entry which is preliminary data.</text>
</comment>
<feature type="transmembrane region" description="Helical" evidence="6">
    <location>
        <begin position="268"/>
        <end position="293"/>
    </location>
</feature>
<gene>
    <name evidence="7" type="ORF">LJ656_25470</name>
</gene>
<dbReference type="PANTHER" id="PTHR30482">
    <property type="entry name" value="HIGH-AFFINITY BRANCHED-CHAIN AMINO ACID TRANSPORT SYSTEM PERMEASE"/>
    <property type="match status" value="1"/>
</dbReference>
<reference evidence="7 8" key="1">
    <citation type="submission" date="2021-11" db="EMBL/GenBank/DDBJ databases">
        <authorList>
            <person name="Oh E.-T."/>
            <person name="Kim S.-B."/>
        </authorList>
    </citation>
    <scope>NUCLEOTIDE SEQUENCE [LARGE SCALE GENOMIC DNA]</scope>
    <source>
        <strain evidence="7 8">MMS20-SJTR3</strain>
    </source>
</reference>
<keyword evidence="4 6" id="KW-1133">Transmembrane helix</keyword>
<accession>A0ABS8K1E2</accession>
<feature type="transmembrane region" description="Helical" evidence="6">
    <location>
        <begin position="129"/>
        <end position="146"/>
    </location>
</feature>
<evidence type="ECO:0000256" key="2">
    <source>
        <dbReference type="ARBA" id="ARBA00022475"/>
    </source>
</evidence>
<dbReference type="InterPro" id="IPR043428">
    <property type="entry name" value="LivM-like"/>
</dbReference>
<evidence type="ECO:0000313" key="8">
    <source>
        <dbReference type="Proteomes" id="UP001431019"/>
    </source>
</evidence>
<dbReference type="EMBL" id="JAJITD010000015">
    <property type="protein sequence ID" value="MCC8395939.1"/>
    <property type="molecule type" value="Genomic_DNA"/>
</dbReference>
<feature type="transmembrane region" description="Helical" evidence="6">
    <location>
        <begin position="181"/>
        <end position="199"/>
    </location>
</feature>
<keyword evidence="5 6" id="KW-0472">Membrane</keyword>
<comment type="subcellular location">
    <subcellularLocation>
        <location evidence="1">Cell membrane</location>
        <topology evidence="1">Multi-pass membrane protein</topology>
    </subcellularLocation>
</comment>
<feature type="transmembrane region" description="Helical" evidence="6">
    <location>
        <begin position="101"/>
        <end position="124"/>
    </location>
</feature>
<evidence type="ECO:0000256" key="1">
    <source>
        <dbReference type="ARBA" id="ARBA00004651"/>
    </source>
</evidence>
<dbReference type="Proteomes" id="UP001431019">
    <property type="component" value="Unassembled WGS sequence"/>
</dbReference>
<dbReference type="CDD" id="cd06581">
    <property type="entry name" value="TM_PBP1_LivM_like"/>
    <property type="match status" value="1"/>
</dbReference>
<evidence type="ECO:0000256" key="6">
    <source>
        <dbReference type="SAM" id="Phobius"/>
    </source>
</evidence>
<dbReference type="InterPro" id="IPR001851">
    <property type="entry name" value="ABC_transp_permease"/>
</dbReference>